<feature type="region of interest" description="Disordered" evidence="2">
    <location>
        <begin position="448"/>
        <end position="467"/>
    </location>
</feature>
<dbReference type="InterPro" id="IPR005502">
    <property type="entry name" value="Ribosyl_crysJ1"/>
</dbReference>
<feature type="binding site" evidence="1">
    <location>
        <position position="63"/>
    </location>
    <ligand>
        <name>Mg(2+)</name>
        <dbReference type="ChEBI" id="CHEBI:18420"/>
        <label>1</label>
    </ligand>
</feature>
<dbReference type="InterPro" id="IPR036705">
    <property type="entry name" value="Ribosyl_crysJ1_sf"/>
</dbReference>
<protein>
    <submittedName>
        <fullName evidence="3">ADP-ribosylglycohydrolase</fullName>
    </submittedName>
</protein>
<keyword evidence="1" id="KW-0479">Metal-binding</keyword>
<dbReference type="PANTHER" id="PTHR16222">
    <property type="entry name" value="ADP-RIBOSYLGLYCOHYDROLASE"/>
    <property type="match status" value="1"/>
</dbReference>
<evidence type="ECO:0000256" key="1">
    <source>
        <dbReference type="PIRSR" id="PIRSR605502-1"/>
    </source>
</evidence>
<reference evidence="3 4" key="1">
    <citation type="submission" date="2016-10" db="EMBL/GenBank/DDBJ databases">
        <authorList>
            <person name="de Groot N.N."/>
        </authorList>
    </citation>
    <scope>NUCLEOTIDE SEQUENCE [LARGE SCALE GENOMIC DNA]</scope>
    <source>
        <strain evidence="3 4">OK461</strain>
    </source>
</reference>
<feature type="binding site" evidence="1">
    <location>
        <position position="274"/>
    </location>
    <ligand>
        <name>Mg(2+)</name>
        <dbReference type="ChEBI" id="CHEBI:18420"/>
        <label>1</label>
    </ligand>
</feature>
<gene>
    <name evidence="3" type="ORF">SAMN02787118_121108</name>
</gene>
<dbReference type="Pfam" id="PF03747">
    <property type="entry name" value="ADP_ribosyl_GH"/>
    <property type="match status" value="1"/>
</dbReference>
<comment type="cofactor">
    <cofactor evidence="1">
        <name>Mg(2+)</name>
        <dbReference type="ChEBI" id="CHEBI:18420"/>
    </cofactor>
    <text evidence="1">Binds 2 magnesium ions per subunit.</text>
</comment>
<dbReference type="RefSeq" id="WP_075032003.1">
    <property type="nucleotide sequence ID" value="NZ_FONR01000021.1"/>
</dbReference>
<evidence type="ECO:0000313" key="4">
    <source>
        <dbReference type="Proteomes" id="UP000181942"/>
    </source>
</evidence>
<dbReference type="InterPro" id="IPR050792">
    <property type="entry name" value="ADP-ribosylglycohydrolase"/>
</dbReference>
<feature type="binding site" evidence="1">
    <location>
        <position position="62"/>
    </location>
    <ligand>
        <name>Mg(2+)</name>
        <dbReference type="ChEBI" id="CHEBI:18420"/>
        <label>1</label>
    </ligand>
</feature>
<organism evidence="3 4">
    <name type="scientific">Streptomyces mirabilis</name>
    <dbReference type="NCBI Taxonomy" id="68239"/>
    <lineage>
        <taxon>Bacteria</taxon>
        <taxon>Bacillati</taxon>
        <taxon>Actinomycetota</taxon>
        <taxon>Actinomycetes</taxon>
        <taxon>Kitasatosporales</taxon>
        <taxon>Streptomycetaceae</taxon>
        <taxon>Streptomyces</taxon>
    </lineage>
</organism>
<keyword evidence="1" id="KW-0460">Magnesium</keyword>
<feature type="binding site" evidence="1">
    <location>
        <position position="61"/>
    </location>
    <ligand>
        <name>Mg(2+)</name>
        <dbReference type="ChEBI" id="CHEBI:18420"/>
        <label>1</label>
    </ligand>
</feature>
<dbReference type="OrthoDB" id="9798107at2"/>
<dbReference type="GO" id="GO:0046872">
    <property type="term" value="F:metal ion binding"/>
    <property type="evidence" value="ECO:0007669"/>
    <property type="project" value="UniProtKB-KW"/>
</dbReference>
<accession>A0A1I2SA39</accession>
<dbReference type="EMBL" id="FONR01000021">
    <property type="protein sequence ID" value="SFG47767.1"/>
    <property type="molecule type" value="Genomic_DNA"/>
</dbReference>
<dbReference type="SUPFAM" id="SSF101478">
    <property type="entry name" value="ADP-ribosylglycohydrolase"/>
    <property type="match status" value="1"/>
</dbReference>
<dbReference type="PANTHER" id="PTHR16222:SF12">
    <property type="entry name" value="ADP-RIBOSYLGLYCOHYDROLASE-RELATED"/>
    <property type="match status" value="1"/>
</dbReference>
<evidence type="ECO:0000256" key="2">
    <source>
        <dbReference type="SAM" id="MobiDB-lite"/>
    </source>
</evidence>
<dbReference type="Gene3D" id="1.10.4080.10">
    <property type="entry name" value="ADP-ribosylation/Crystallin J1"/>
    <property type="match status" value="1"/>
</dbReference>
<keyword evidence="3" id="KW-0378">Hydrolase</keyword>
<proteinExistence type="predicted"/>
<dbReference type="AlphaFoldDB" id="A0A1I2SA39"/>
<dbReference type="Proteomes" id="UP000181942">
    <property type="component" value="Unassembled WGS sequence"/>
</dbReference>
<dbReference type="GO" id="GO:0016787">
    <property type="term" value="F:hydrolase activity"/>
    <property type="evidence" value="ECO:0007669"/>
    <property type="project" value="UniProtKB-KW"/>
</dbReference>
<evidence type="ECO:0000313" key="3">
    <source>
        <dbReference type="EMBL" id="SFG47767.1"/>
    </source>
</evidence>
<feature type="binding site" evidence="1">
    <location>
        <position position="271"/>
    </location>
    <ligand>
        <name>Mg(2+)</name>
        <dbReference type="ChEBI" id="CHEBI:18420"/>
        <label>1</label>
    </ligand>
</feature>
<name>A0A1I2SA39_9ACTN</name>
<sequence length="467" mass="50909">MPAEFPFLDPSASPSFDHRSAARDALRGLTVGDAFGAQFFVPDNLPGLRERRLPAAEWPWTDDTEMACSVFDVLRRRGSVDQHELAHGFARRHDFDRGYGPAMNRLLRLVREGGRWQELAAGLFDGQGSWGNGAAMRVAPLGAWYAVDLAEAAAQAGRSARVTHTHPEAVAGAVAVAVGAACAARGRVRPVTGAQLLAAVEELTPEGRVRSGVAEARELLSQPHAEYAAHRLGNGRRVSAADTVPFALWCVARHLENFAEALWACASVGGDVDTTCAIVGGIVAARVGTAGIPAAWRAASEALPEWVREGAPGEDLSRAGLGPDVTPLRRPEPVPVPELVWTPGQWQRVRHGVRALSMDEKWNAYLEGDQLTLHRSWTGRGIFQVTVAENPDGWRPVAALVESDPELYRRGGDETESAFLELFLRAWYMDDFRPELWDRYQELRRAEEAAAKETRAADKENDQHGGT</sequence>
<feature type="binding site" evidence="1">
    <location>
        <position position="273"/>
    </location>
    <ligand>
        <name>Mg(2+)</name>
        <dbReference type="ChEBI" id="CHEBI:18420"/>
        <label>1</label>
    </ligand>
</feature>